<dbReference type="PANTHER" id="PTHR33074:SF96">
    <property type="entry name" value="EXPRESSED PROTEIN"/>
    <property type="match status" value="1"/>
</dbReference>
<reference evidence="2" key="1">
    <citation type="journal article" date="2012" name="Nat. Biotechnol.">
        <title>Reference genome sequence of the model plant Setaria.</title>
        <authorList>
            <person name="Bennetzen J.L."/>
            <person name="Schmutz J."/>
            <person name="Wang H."/>
            <person name="Percifield R."/>
            <person name="Hawkins J."/>
            <person name="Pontaroli A.C."/>
            <person name="Estep M."/>
            <person name="Feng L."/>
            <person name="Vaughn J.N."/>
            <person name="Grimwood J."/>
            <person name="Jenkins J."/>
            <person name="Barry K."/>
            <person name="Lindquist E."/>
            <person name="Hellsten U."/>
            <person name="Deshpande S."/>
            <person name="Wang X."/>
            <person name="Wu X."/>
            <person name="Mitros T."/>
            <person name="Triplett J."/>
            <person name="Yang X."/>
            <person name="Ye C.Y."/>
            <person name="Mauro-Herrera M."/>
            <person name="Wang L."/>
            <person name="Li P."/>
            <person name="Sharma M."/>
            <person name="Sharma R."/>
            <person name="Ronald P.C."/>
            <person name="Panaud O."/>
            <person name="Kellogg E.A."/>
            <person name="Brutnell T.P."/>
            <person name="Doust A.N."/>
            <person name="Tuskan G.A."/>
            <person name="Rokhsar D."/>
            <person name="Devos K.M."/>
        </authorList>
    </citation>
    <scope>NUCLEOTIDE SEQUENCE [LARGE SCALE GENOMIC DNA]</scope>
    <source>
        <strain evidence="2">Yugu1</strain>
    </source>
</reference>
<name>A0A368QM24_SETIT</name>
<reference evidence="2" key="2">
    <citation type="submission" date="2015-07" db="EMBL/GenBank/DDBJ databases">
        <authorList>
            <person name="Noorani M."/>
        </authorList>
    </citation>
    <scope>NUCLEOTIDE SEQUENCE</scope>
    <source>
        <strain evidence="2">Yugu1</strain>
    </source>
</reference>
<accession>A0A368QM24</accession>
<organism evidence="2">
    <name type="scientific">Setaria italica</name>
    <name type="common">Foxtail millet</name>
    <name type="synonym">Panicum italicum</name>
    <dbReference type="NCBI Taxonomy" id="4555"/>
    <lineage>
        <taxon>Eukaryota</taxon>
        <taxon>Viridiplantae</taxon>
        <taxon>Streptophyta</taxon>
        <taxon>Embryophyta</taxon>
        <taxon>Tracheophyta</taxon>
        <taxon>Spermatophyta</taxon>
        <taxon>Magnoliopsida</taxon>
        <taxon>Liliopsida</taxon>
        <taxon>Poales</taxon>
        <taxon>Poaceae</taxon>
        <taxon>PACMAD clade</taxon>
        <taxon>Panicoideae</taxon>
        <taxon>Panicodae</taxon>
        <taxon>Paniceae</taxon>
        <taxon>Cenchrinae</taxon>
        <taxon>Setaria</taxon>
    </lineage>
</organism>
<gene>
    <name evidence="2" type="ORF">SETIT_3G348800v2</name>
</gene>
<proteinExistence type="predicted"/>
<sequence length="322" mass="36036">MAYRRAFPGWMMLDRFVRRRDDESFPTGDPTAASLANSRGDPFDVCLSLKKPPQPSSLYLQWPNSPTEGEPLDAAAAHDGAVLLLMHYTVPVRGGLPFPMIDYFVYNPAGPSLRLLPSLGGTIAEVQARAEAEGFHISKEMARRMESLDTGIIHRAPGDFAVAELQITSDMGTSTARPELRVFNPSVSDQWVLKTPRIVPVHPRGELDMHHILWYWDTDAVVPFGTWLCWVDYTTGVMLYNLFDENSESEILFLELPVKQSCINWDEVGRGWLEAYHALGATKGGDVLKFARVLLMKLPRPMALSDLYITHFQIVSLSPPGH</sequence>
<protein>
    <recommendedName>
        <fullName evidence="1">DUF1618 domain-containing protein</fullName>
    </recommendedName>
</protein>
<dbReference type="Pfam" id="PF07762">
    <property type="entry name" value="DUF1618"/>
    <property type="match status" value="1"/>
</dbReference>
<dbReference type="InterPro" id="IPR011676">
    <property type="entry name" value="DUF1618"/>
</dbReference>
<feature type="domain" description="DUF1618" evidence="1">
    <location>
        <begin position="230"/>
        <end position="293"/>
    </location>
</feature>
<dbReference type="OrthoDB" id="683752at2759"/>
<evidence type="ECO:0000259" key="1">
    <source>
        <dbReference type="Pfam" id="PF07762"/>
    </source>
</evidence>
<evidence type="ECO:0000313" key="2">
    <source>
        <dbReference type="EMBL" id="RCV19001.1"/>
    </source>
</evidence>
<dbReference type="PANTHER" id="PTHR33074">
    <property type="entry name" value="EXPRESSED PROTEIN-RELATED"/>
    <property type="match status" value="1"/>
</dbReference>
<dbReference type="AlphaFoldDB" id="A0A368QM24"/>
<dbReference type="EMBL" id="CM003530">
    <property type="protein sequence ID" value="RCV19001.1"/>
    <property type="molecule type" value="Genomic_DNA"/>
</dbReference>